<dbReference type="PANTHER" id="PTHR30136:SF19">
    <property type="entry name" value="DNA-BINDING TRANSCRIPTIONAL REPRESSOR YIAJ"/>
    <property type="match status" value="1"/>
</dbReference>
<dbReference type="SUPFAM" id="SSF46785">
    <property type="entry name" value="Winged helix' DNA-binding domain"/>
    <property type="match status" value="1"/>
</dbReference>
<keyword evidence="3" id="KW-0804">Transcription</keyword>
<evidence type="ECO:0000313" key="6">
    <source>
        <dbReference type="EMBL" id="WZL70971.1"/>
    </source>
</evidence>
<dbReference type="InterPro" id="IPR005471">
    <property type="entry name" value="Tscrpt_reg_IclR_N"/>
</dbReference>
<evidence type="ECO:0000313" key="7">
    <source>
        <dbReference type="Proteomes" id="UP001486565"/>
    </source>
</evidence>
<dbReference type="InterPro" id="IPR014757">
    <property type="entry name" value="Tscrpt_reg_IclR_C"/>
</dbReference>
<dbReference type="SMART" id="SM00346">
    <property type="entry name" value="HTH_ICLR"/>
    <property type="match status" value="1"/>
</dbReference>
<evidence type="ECO:0000259" key="5">
    <source>
        <dbReference type="PROSITE" id="PS51078"/>
    </source>
</evidence>
<reference evidence="6 7" key="1">
    <citation type="submission" date="2023-03" db="EMBL/GenBank/DDBJ databases">
        <title>Novel Species.</title>
        <authorList>
            <person name="Ma S."/>
        </authorList>
    </citation>
    <scope>NUCLEOTIDE SEQUENCE [LARGE SCALE GENOMIC DNA]</scope>
    <source>
        <strain evidence="6 7">LIND6LT2</strain>
    </source>
</reference>
<dbReference type="PROSITE" id="PS51077">
    <property type="entry name" value="HTH_ICLR"/>
    <property type="match status" value="1"/>
</dbReference>
<dbReference type="Gene3D" id="1.10.10.10">
    <property type="entry name" value="Winged helix-like DNA-binding domain superfamily/Winged helix DNA-binding domain"/>
    <property type="match status" value="1"/>
</dbReference>
<keyword evidence="7" id="KW-1185">Reference proteome</keyword>
<dbReference type="PROSITE" id="PS51078">
    <property type="entry name" value="ICLR_ED"/>
    <property type="match status" value="1"/>
</dbReference>
<gene>
    <name evidence="6" type="ORF">QBE51_05465</name>
</gene>
<protein>
    <submittedName>
        <fullName evidence="6">IclR family transcriptional regulator</fullName>
    </submittedName>
</protein>
<dbReference type="RefSeq" id="WP_341877932.1">
    <property type="nucleotide sequence ID" value="NZ_CP121687.1"/>
</dbReference>
<evidence type="ECO:0000256" key="1">
    <source>
        <dbReference type="ARBA" id="ARBA00023015"/>
    </source>
</evidence>
<dbReference type="InterPro" id="IPR036390">
    <property type="entry name" value="WH_DNA-bd_sf"/>
</dbReference>
<dbReference type="InterPro" id="IPR036388">
    <property type="entry name" value="WH-like_DNA-bd_sf"/>
</dbReference>
<feature type="domain" description="HTH iclR-type" evidence="4">
    <location>
        <begin position="5"/>
        <end position="67"/>
    </location>
</feature>
<dbReference type="EMBL" id="CP121687">
    <property type="protein sequence ID" value="WZL70971.1"/>
    <property type="molecule type" value="Genomic_DNA"/>
</dbReference>
<dbReference type="PANTHER" id="PTHR30136">
    <property type="entry name" value="HELIX-TURN-HELIX TRANSCRIPTIONAL REGULATOR, ICLR FAMILY"/>
    <property type="match status" value="1"/>
</dbReference>
<dbReference type="Pfam" id="PF01614">
    <property type="entry name" value="IclR_C"/>
    <property type="match status" value="1"/>
</dbReference>
<keyword evidence="1" id="KW-0805">Transcription regulation</keyword>
<dbReference type="Gene3D" id="3.30.450.40">
    <property type="match status" value="1"/>
</dbReference>
<proteinExistence type="predicted"/>
<accession>A0ABZ2Y6J6</accession>
<sequence length="253" mass="29055">MQDVVQSVDRTLSILEVLSDYEDGLGLAELSMKLDLHKSTVHRLLSTLIIKGYVEQDAITNKYKITLKLFELGSKRIANMDILEIAKPYLKELMEKTNEVVHLVIRENTDIIYIDKVESETTIRMHSRIGRRSPMYCTAVGKAMMAWLHEKEVEDIWNKSDIQQYTAFTITNLEDMKTELNLIKQKGFAMDEQENELEVRCIGAPIFDYTGKPCAAISISGPITRMTDGKIERFSKWLIHYAAEISKKLGYKI</sequence>
<dbReference type="Pfam" id="PF09339">
    <property type="entry name" value="HTH_IclR"/>
    <property type="match status" value="1"/>
</dbReference>
<feature type="domain" description="IclR-ED" evidence="5">
    <location>
        <begin position="68"/>
        <end position="251"/>
    </location>
</feature>
<evidence type="ECO:0000256" key="3">
    <source>
        <dbReference type="ARBA" id="ARBA00023163"/>
    </source>
</evidence>
<dbReference type="Proteomes" id="UP001486565">
    <property type="component" value="Chromosome"/>
</dbReference>
<evidence type="ECO:0000259" key="4">
    <source>
        <dbReference type="PROSITE" id="PS51077"/>
    </source>
</evidence>
<keyword evidence="2" id="KW-0238">DNA-binding</keyword>
<name>A0ABZ2Y6J6_9FIRM</name>
<dbReference type="InterPro" id="IPR029016">
    <property type="entry name" value="GAF-like_dom_sf"/>
</dbReference>
<organism evidence="6 7">
    <name type="scientific">Defluviitalea saccharophila</name>
    <dbReference type="NCBI Taxonomy" id="879970"/>
    <lineage>
        <taxon>Bacteria</taxon>
        <taxon>Bacillati</taxon>
        <taxon>Bacillota</taxon>
        <taxon>Clostridia</taxon>
        <taxon>Lachnospirales</taxon>
        <taxon>Defluviitaleaceae</taxon>
        <taxon>Defluviitalea</taxon>
    </lineage>
</organism>
<dbReference type="SUPFAM" id="SSF55781">
    <property type="entry name" value="GAF domain-like"/>
    <property type="match status" value="1"/>
</dbReference>
<dbReference type="InterPro" id="IPR050707">
    <property type="entry name" value="HTH_MetabolicPath_Reg"/>
</dbReference>
<evidence type="ECO:0000256" key="2">
    <source>
        <dbReference type="ARBA" id="ARBA00023125"/>
    </source>
</evidence>